<accession>A0AAN7VV52</accession>
<comment type="caution">
    <text evidence="1">The sequence shown here is derived from an EMBL/GenBank/DDBJ whole genome shotgun (WGS) entry which is preliminary data.</text>
</comment>
<evidence type="ECO:0000313" key="2">
    <source>
        <dbReference type="Proteomes" id="UP001329430"/>
    </source>
</evidence>
<organism evidence="1 2">
    <name type="scientific">Pyrocoelia pectoralis</name>
    <dbReference type="NCBI Taxonomy" id="417401"/>
    <lineage>
        <taxon>Eukaryota</taxon>
        <taxon>Metazoa</taxon>
        <taxon>Ecdysozoa</taxon>
        <taxon>Arthropoda</taxon>
        <taxon>Hexapoda</taxon>
        <taxon>Insecta</taxon>
        <taxon>Pterygota</taxon>
        <taxon>Neoptera</taxon>
        <taxon>Endopterygota</taxon>
        <taxon>Coleoptera</taxon>
        <taxon>Polyphaga</taxon>
        <taxon>Elateriformia</taxon>
        <taxon>Elateroidea</taxon>
        <taxon>Lampyridae</taxon>
        <taxon>Lampyrinae</taxon>
        <taxon>Pyrocoelia</taxon>
    </lineage>
</organism>
<proteinExistence type="predicted"/>
<sequence length="166" mass="19628">MNFYDWKNAMIRIVEQQEINLDVNKHNLNHFVNIEDSIKQGVIIGPHTLERVYTPDEKRKLFSFKNFINLSPLMKLIVLNDCVNFEKAEIDNMSGTEIHTEDEHHYTPLKRLELLIDFKEELRTHILYRIKDAQRIDNNLRNTSVNINLSDDEYSCEESSDTNCSE</sequence>
<gene>
    <name evidence="1" type="ORF">RI129_001595</name>
</gene>
<dbReference type="Proteomes" id="UP001329430">
    <property type="component" value="Chromosome 1"/>
</dbReference>
<keyword evidence="2" id="KW-1185">Reference proteome</keyword>
<dbReference type="EMBL" id="JAVRBK010000001">
    <property type="protein sequence ID" value="KAK5650566.1"/>
    <property type="molecule type" value="Genomic_DNA"/>
</dbReference>
<evidence type="ECO:0000313" key="1">
    <source>
        <dbReference type="EMBL" id="KAK5650566.1"/>
    </source>
</evidence>
<reference evidence="1 2" key="1">
    <citation type="journal article" date="2024" name="Insects">
        <title>An Improved Chromosome-Level Genome Assembly of the Firefly Pyrocoelia pectoralis.</title>
        <authorList>
            <person name="Fu X."/>
            <person name="Meyer-Rochow V.B."/>
            <person name="Ballantyne L."/>
            <person name="Zhu X."/>
        </authorList>
    </citation>
    <scope>NUCLEOTIDE SEQUENCE [LARGE SCALE GENOMIC DNA]</scope>
    <source>
        <strain evidence="1">XCY_ONT2</strain>
    </source>
</reference>
<dbReference type="AlphaFoldDB" id="A0AAN7VV52"/>
<name>A0AAN7VV52_9COLE</name>
<protein>
    <submittedName>
        <fullName evidence="1">Uncharacterized protein</fullName>
    </submittedName>
</protein>